<reference evidence="2 3" key="1">
    <citation type="submission" date="2021-04" db="EMBL/GenBank/DDBJ databases">
        <title>Novel species identification of genus Shewanella.</title>
        <authorList>
            <person name="Liu G."/>
        </authorList>
    </citation>
    <scope>NUCLEOTIDE SEQUENCE [LARGE SCALE GENOMIC DNA]</scope>
    <source>
        <strain evidence="2 3">FJAT-54481</strain>
    </source>
</reference>
<keyword evidence="3" id="KW-1185">Reference proteome</keyword>
<dbReference type="InterPro" id="IPR036249">
    <property type="entry name" value="Thioredoxin-like_sf"/>
</dbReference>
<protein>
    <submittedName>
        <fullName evidence="2">Tetratricopeptide repeat protein</fullName>
    </submittedName>
</protein>
<sequence length="281" mass="30896">METTMELTRDNIQQVVELSKQQLVALVFWAEQMPESTALLQTMEQLCATFRGQLQLASVNCETQLELASYFQIRSLPTTLLLSQGQPVDGFAGVQSREQILAILQKHLPAAWELKLNEAKAQLQKGDANAALALLKDAYAEEDSALVALPYAEACLLTGDLATAKTLLATIKLADQDGYYNSLVSQLDLAEKAADTPEIRALQQQLDAQPEDVETLQKLATALHQAHRDEEALELLFTPLSRDLTLGNGAVKQQLLTLLSALGQGNALASQYRRKLYSLLY</sequence>
<evidence type="ECO:0000313" key="3">
    <source>
        <dbReference type="Proteomes" id="UP000679575"/>
    </source>
</evidence>
<organism evidence="2 3">
    <name type="scientific">Shewanella yunxiaonensis</name>
    <dbReference type="NCBI Taxonomy" id="2829809"/>
    <lineage>
        <taxon>Bacteria</taxon>
        <taxon>Pseudomonadati</taxon>
        <taxon>Pseudomonadota</taxon>
        <taxon>Gammaproteobacteria</taxon>
        <taxon>Alteromonadales</taxon>
        <taxon>Shewanellaceae</taxon>
        <taxon>Shewanella</taxon>
    </lineage>
</organism>
<gene>
    <name evidence="2" type="ORF">KDN34_06270</name>
</gene>
<dbReference type="PANTHER" id="PTHR45663:SF11">
    <property type="entry name" value="GEO12009P1"/>
    <property type="match status" value="1"/>
</dbReference>
<dbReference type="CDD" id="cd02956">
    <property type="entry name" value="ybbN"/>
    <property type="match status" value="1"/>
</dbReference>
<feature type="domain" description="Thioredoxin" evidence="1">
    <location>
        <begin position="5"/>
        <end position="105"/>
    </location>
</feature>
<proteinExistence type="predicted"/>
<dbReference type="RefSeq" id="WP_212596041.1">
    <property type="nucleotide sequence ID" value="NZ_CP073587.1"/>
</dbReference>
<evidence type="ECO:0000313" key="2">
    <source>
        <dbReference type="EMBL" id="QUN07037.1"/>
    </source>
</evidence>
<dbReference type="Proteomes" id="UP000679575">
    <property type="component" value="Chromosome"/>
</dbReference>
<dbReference type="SUPFAM" id="SSF52833">
    <property type="entry name" value="Thioredoxin-like"/>
    <property type="match status" value="1"/>
</dbReference>
<dbReference type="EMBL" id="CP073587">
    <property type="protein sequence ID" value="QUN07037.1"/>
    <property type="molecule type" value="Genomic_DNA"/>
</dbReference>
<dbReference type="PANTHER" id="PTHR45663">
    <property type="entry name" value="GEO12009P1"/>
    <property type="match status" value="1"/>
</dbReference>
<dbReference type="Pfam" id="PF14561">
    <property type="entry name" value="TPR_20"/>
    <property type="match status" value="1"/>
</dbReference>
<dbReference type="Gene3D" id="1.25.40.10">
    <property type="entry name" value="Tetratricopeptide repeat domain"/>
    <property type="match status" value="2"/>
</dbReference>
<dbReference type="InterPro" id="IPR011990">
    <property type="entry name" value="TPR-like_helical_dom_sf"/>
</dbReference>
<dbReference type="InterPro" id="IPR013766">
    <property type="entry name" value="Thioredoxin_domain"/>
</dbReference>
<evidence type="ECO:0000259" key="1">
    <source>
        <dbReference type="Pfam" id="PF00085"/>
    </source>
</evidence>
<dbReference type="Gene3D" id="3.40.30.10">
    <property type="entry name" value="Glutaredoxin"/>
    <property type="match status" value="1"/>
</dbReference>
<accession>A0ABX7YW45</accession>
<dbReference type="Pfam" id="PF14559">
    <property type="entry name" value="TPR_19"/>
    <property type="match status" value="1"/>
</dbReference>
<dbReference type="Pfam" id="PF00085">
    <property type="entry name" value="Thioredoxin"/>
    <property type="match status" value="1"/>
</dbReference>
<name>A0ABX7YW45_9GAMM</name>